<protein>
    <submittedName>
        <fullName evidence="1">Uncharacterized protein</fullName>
    </submittedName>
</protein>
<organism evidence="1 2">
    <name type="scientific">Chaetomium tenue</name>
    <dbReference type="NCBI Taxonomy" id="1854479"/>
    <lineage>
        <taxon>Eukaryota</taxon>
        <taxon>Fungi</taxon>
        <taxon>Dikarya</taxon>
        <taxon>Ascomycota</taxon>
        <taxon>Pezizomycotina</taxon>
        <taxon>Sordariomycetes</taxon>
        <taxon>Sordariomycetidae</taxon>
        <taxon>Sordariales</taxon>
        <taxon>Chaetomiaceae</taxon>
        <taxon>Chaetomium</taxon>
    </lineage>
</organism>
<comment type="caution">
    <text evidence="1">The sequence shown here is derived from an EMBL/GenBank/DDBJ whole genome shotgun (WGS) entry which is preliminary data.</text>
</comment>
<evidence type="ECO:0000313" key="1">
    <source>
        <dbReference type="EMBL" id="KAH6628379.1"/>
    </source>
</evidence>
<dbReference type="Proteomes" id="UP000724584">
    <property type="component" value="Unassembled WGS sequence"/>
</dbReference>
<reference evidence="1 2" key="1">
    <citation type="journal article" date="2021" name="Nat. Commun.">
        <title>Genetic determinants of endophytism in the Arabidopsis root mycobiome.</title>
        <authorList>
            <person name="Mesny F."/>
            <person name="Miyauchi S."/>
            <person name="Thiergart T."/>
            <person name="Pickel B."/>
            <person name="Atanasova L."/>
            <person name="Karlsson M."/>
            <person name="Huettel B."/>
            <person name="Barry K.W."/>
            <person name="Haridas S."/>
            <person name="Chen C."/>
            <person name="Bauer D."/>
            <person name="Andreopoulos W."/>
            <person name="Pangilinan J."/>
            <person name="LaButti K."/>
            <person name="Riley R."/>
            <person name="Lipzen A."/>
            <person name="Clum A."/>
            <person name="Drula E."/>
            <person name="Henrissat B."/>
            <person name="Kohler A."/>
            <person name="Grigoriev I.V."/>
            <person name="Martin F.M."/>
            <person name="Hacquard S."/>
        </authorList>
    </citation>
    <scope>NUCLEOTIDE SEQUENCE [LARGE SCALE GENOMIC DNA]</scope>
    <source>
        <strain evidence="1 2">MPI-SDFR-AT-0079</strain>
    </source>
</reference>
<sequence length="293" mass="31039">MPSWVWLTMECWAGGLVGWAMDGVEGLDVPARSQCVCGFLRGLWQTEGVDKGKHQHQHHPSTARQLFRLVWPGLSYLTKLGAGYGATVVLHIASSCSHRSLVRKPAGCFDPGHGSLAVVGGVYPAMPPDLPLWETCIGQRHVPAAILGQAQLSALMKPPSALWRSAAPFRSPASVVSPSRLWRLAALASFSAARGTPRRFTLQSSDDCVGISRPGAGQPSLLGEMIELSTSNISPPVALKDESDLIDSLVCGLLLGLGNRGHALGLAYRRGPGGPKNKGVAINARIKCRGMGS</sequence>
<evidence type="ECO:0000313" key="2">
    <source>
        <dbReference type="Proteomes" id="UP000724584"/>
    </source>
</evidence>
<accession>A0ACB7P595</accession>
<name>A0ACB7P595_9PEZI</name>
<proteinExistence type="predicted"/>
<keyword evidence="2" id="KW-1185">Reference proteome</keyword>
<dbReference type="EMBL" id="JAGIZQ010000005">
    <property type="protein sequence ID" value="KAH6628379.1"/>
    <property type="molecule type" value="Genomic_DNA"/>
</dbReference>
<gene>
    <name evidence="1" type="ORF">F5144DRAFT_594418</name>
</gene>